<dbReference type="PROSITE" id="PS51736">
    <property type="entry name" value="RECOMBINASES_3"/>
    <property type="match status" value="1"/>
</dbReference>
<dbReference type="EMBL" id="DAAGQZ010000019">
    <property type="protein sequence ID" value="HAB4202653.1"/>
    <property type="molecule type" value="Genomic_DNA"/>
</dbReference>
<dbReference type="Pfam" id="PF00239">
    <property type="entry name" value="Resolvase"/>
    <property type="match status" value="1"/>
</dbReference>
<accession>A0A6Y2A7U7</accession>
<evidence type="ECO:0000256" key="3">
    <source>
        <dbReference type="ARBA" id="ARBA00023125"/>
    </source>
</evidence>
<organism evidence="9">
    <name type="scientific">Salmonella typhimurium</name>
    <dbReference type="NCBI Taxonomy" id="90371"/>
    <lineage>
        <taxon>Bacteria</taxon>
        <taxon>Pseudomonadati</taxon>
        <taxon>Pseudomonadota</taxon>
        <taxon>Gammaproteobacteria</taxon>
        <taxon>Enterobacterales</taxon>
        <taxon>Enterobacteriaceae</taxon>
        <taxon>Salmonella</taxon>
    </lineage>
</organism>
<dbReference type="Gene3D" id="1.10.10.60">
    <property type="entry name" value="Homeodomain-like"/>
    <property type="match status" value="1"/>
</dbReference>
<dbReference type="FunFam" id="3.40.50.1390:FF:000005">
    <property type="entry name" value="TnpR recombinase"/>
    <property type="match status" value="1"/>
</dbReference>
<protein>
    <submittedName>
        <fullName evidence="9">Recombinase family protein</fullName>
    </submittedName>
</protein>
<dbReference type="InterPro" id="IPR006119">
    <property type="entry name" value="Resolv_N"/>
</dbReference>
<proteinExistence type="inferred from homology"/>
<gene>
    <name evidence="8" type="ORF">GB551_22065</name>
    <name evidence="9" type="ORF">GB551_25115</name>
</gene>
<dbReference type="EMBL" id="DAAGQZ010000063">
    <property type="protein sequence ID" value="HAB4203214.1"/>
    <property type="molecule type" value="Genomic_DNA"/>
</dbReference>
<dbReference type="PROSITE" id="PS00397">
    <property type="entry name" value="RECOMBINASES_1"/>
    <property type="match status" value="1"/>
</dbReference>
<dbReference type="PANTHER" id="PTHR30461">
    <property type="entry name" value="DNA-INVERTASE FROM LAMBDOID PROPHAGE"/>
    <property type="match status" value="1"/>
</dbReference>
<dbReference type="GO" id="GO:0015074">
    <property type="term" value="P:DNA integration"/>
    <property type="evidence" value="ECO:0007669"/>
    <property type="project" value="UniProtKB-KW"/>
</dbReference>
<feature type="domain" description="Resolvase/invertase-type recombinase catalytic" evidence="7">
    <location>
        <begin position="2"/>
        <end position="137"/>
    </location>
</feature>
<dbReference type="GO" id="GO:0000150">
    <property type="term" value="F:DNA strand exchange activity"/>
    <property type="evidence" value="ECO:0007669"/>
    <property type="project" value="InterPro"/>
</dbReference>
<keyword evidence="3" id="KW-0238">DNA-binding</keyword>
<keyword evidence="4" id="KW-0233">DNA recombination</keyword>
<comment type="caution">
    <text evidence="9">The sequence shown here is derived from an EMBL/GenBank/DDBJ whole genome shotgun (WGS) entry which is preliminary data.</text>
</comment>
<evidence type="ECO:0000313" key="8">
    <source>
        <dbReference type="EMBL" id="HAB4202653.1"/>
    </source>
</evidence>
<dbReference type="CDD" id="cd03768">
    <property type="entry name" value="SR_ResInv"/>
    <property type="match status" value="1"/>
</dbReference>
<reference evidence="9" key="2">
    <citation type="submission" date="2019-10" db="EMBL/GenBank/DDBJ databases">
        <authorList>
            <consortium name="NCBI Pathogen Detection Project"/>
        </authorList>
    </citation>
    <scope>NUCLEOTIDE SEQUENCE</scope>
    <source>
        <strain evidence="9">Salmonella enterica</strain>
    </source>
</reference>
<evidence type="ECO:0000313" key="9">
    <source>
        <dbReference type="EMBL" id="HAB4203214.1"/>
    </source>
</evidence>
<dbReference type="Gene3D" id="6.10.250.10">
    <property type="match status" value="1"/>
</dbReference>
<evidence type="ECO:0000259" key="7">
    <source>
        <dbReference type="PROSITE" id="PS51736"/>
    </source>
</evidence>
<dbReference type="InterPro" id="IPR036162">
    <property type="entry name" value="Resolvase-like_N_sf"/>
</dbReference>
<evidence type="ECO:0000256" key="2">
    <source>
        <dbReference type="ARBA" id="ARBA00022908"/>
    </source>
</evidence>
<dbReference type="Gene3D" id="3.40.50.1390">
    <property type="entry name" value="Resolvase, N-terminal catalytic domain"/>
    <property type="match status" value="1"/>
</dbReference>
<dbReference type="PROSITE" id="PS00398">
    <property type="entry name" value="RECOMBINASES_2"/>
    <property type="match status" value="1"/>
</dbReference>
<dbReference type="InterPro" id="IPR050639">
    <property type="entry name" value="SSR_resolvase"/>
</dbReference>
<evidence type="ECO:0000256" key="4">
    <source>
        <dbReference type="ARBA" id="ARBA00023172"/>
    </source>
</evidence>
<evidence type="ECO:0000256" key="5">
    <source>
        <dbReference type="PIRSR" id="PIRSR606118-50"/>
    </source>
</evidence>
<name>A0A6Y2A7U7_SALTM</name>
<evidence type="ECO:0000256" key="1">
    <source>
        <dbReference type="ARBA" id="ARBA00009913"/>
    </source>
</evidence>
<comment type="similarity">
    <text evidence="1">Belongs to the site-specific recombinase resolvase family.</text>
</comment>
<dbReference type="SMART" id="SM00857">
    <property type="entry name" value="Resolvase"/>
    <property type="match status" value="1"/>
</dbReference>
<reference evidence="9" key="1">
    <citation type="journal article" date="2018" name="Genome Biol.">
        <title>SKESA: strategic k-mer extension for scrupulous assemblies.</title>
        <authorList>
            <person name="Souvorov A."/>
            <person name="Agarwala R."/>
            <person name="Lipman D.J."/>
        </authorList>
    </citation>
    <scope>NUCLEOTIDE SEQUENCE</scope>
    <source>
        <strain evidence="9">Salmonella enterica</strain>
    </source>
</reference>
<dbReference type="PANTHER" id="PTHR30461:SF26">
    <property type="entry name" value="RESOLVASE HOMOLOG YNEB"/>
    <property type="match status" value="1"/>
</dbReference>
<dbReference type="SUPFAM" id="SSF53041">
    <property type="entry name" value="Resolvase-like"/>
    <property type="match status" value="1"/>
</dbReference>
<feature type="active site" description="O-(5'-phospho-DNA)-serine intermediate" evidence="5 6">
    <location>
        <position position="10"/>
    </location>
</feature>
<keyword evidence="2" id="KW-0229">DNA integration</keyword>
<dbReference type="AlphaFoldDB" id="A0A6Y2A7U7"/>
<evidence type="ECO:0000256" key="6">
    <source>
        <dbReference type="PROSITE-ProRule" id="PRU10137"/>
    </source>
</evidence>
<dbReference type="InterPro" id="IPR006118">
    <property type="entry name" value="Recombinase_CS"/>
</dbReference>
<dbReference type="GO" id="GO:0003677">
    <property type="term" value="F:DNA binding"/>
    <property type="evidence" value="ECO:0007669"/>
    <property type="project" value="UniProtKB-KW"/>
</dbReference>
<sequence length="189" mass="21100">MRLFGYARVSTSQQSLDLQVRALKDAGVKANRIFTDKASGSSTDREGLDLLRMKVEEGDVILVKKLDRLGRDTADMIQLIKEFDAQGVAVRFIDDGISTDGDMGQMVVTILSAVAQAERRRILERTNEGRQEAKLKGIKFGRRRTVDRNVVLTLHQKGTGATEIAHQLSIRFIKFLKTKGPRDTPIFIG</sequence>